<proteinExistence type="predicted"/>
<gene>
    <name evidence="1" type="ORF">EZ313_01140</name>
</gene>
<reference evidence="1 2" key="1">
    <citation type="submission" date="2019-03" db="EMBL/GenBank/DDBJ databases">
        <title>Ramlibacter henchirensis DSM 14656, whole genome shotgun sequence.</title>
        <authorList>
            <person name="Zhang X."/>
            <person name="Feng G."/>
            <person name="Zhu H."/>
        </authorList>
    </citation>
    <scope>NUCLEOTIDE SEQUENCE [LARGE SCALE GENOMIC DNA]</scope>
    <source>
        <strain evidence="1 2">DSM 14656</strain>
    </source>
</reference>
<comment type="caution">
    <text evidence="1">The sequence shown here is derived from an EMBL/GenBank/DDBJ whole genome shotgun (WGS) entry which is preliminary data.</text>
</comment>
<dbReference type="OrthoDB" id="9157371at2"/>
<protein>
    <recommendedName>
        <fullName evidence="3">UDP-N-acetylmuramate--alanine ligase</fullName>
    </recommendedName>
</protein>
<accession>A0A4Z0C5C1</accession>
<evidence type="ECO:0000313" key="2">
    <source>
        <dbReference type="Proteomes" id="UP000298180"/>
    </source>
</evidence>
<keyword evidence="2" id="KW-1185">Reference proteome</keyword>
<dbReference type="Proteomes" id="UP000298180">
    <property type="component" value="Unassembled WGS sequence"/>
</dbReference>
<dbReference type="AlphaFoldDB" id="A0A4Z0C5C1"/>
<name>A0A4Z0C5C1_9BURK</name>
<evidence type="ECO:0000313" key="1">
    <source>
        <dbReference type="EMBL" id="TFZ05309.1"/>
    </source>
</evidence>
<dbReference type="EMBL" id="SMLM01000001">
    <property type="protein sequence ID" value="TFZ05309.1"/>
    <property type="molecule type" value="Genomic_DNA"/>
</dbReference>
<organism evidence="1 2">
    <name type="scientific">Ramlibacter henchirensis</name>
    <dbReference type="NCBI Taxonomy" id="204072"/>
    <lineage>
        <taxon>Bacteria</taxon>
        <taxon>Pseudomonadati</taxon>
        <taxon>Pseudomonadota</taxon>
        <taxon>Betaproteobacteria</taxon>
        <taxon>Burkholderiales</taxon>
        <taxon>Comamonadaceae</taxon>
        <taxon>Ramlibacter</taxon>
    </lineage>
</organism>
<sequence length="196" mass="21430">MMDSLQSEIAATAARMVVEEGLEYGPAKRRAVKQLGLPQRAALPDNDTVEEAVREYISVFCGDTQPAELQALRRHALTWMERLSEFRPHLTGAVWNGTATRLSDIYLQLFCDDPKSAEIALIDHGVDYEARTVTGFQGTPVEALSLSSVCPGLGEPVGVHLLIHDHDDLRGALKPDARRRVSRGDSSAVRALLEAA</sequence>
<evidence type="ECO:0008006" key="3">
    <source>
        <dbReference type="Google" id="ProtNLM"/>
    </source>
</evidence>